<dbReference type="AlphaFoldDB" id="A0A395WAF0"/>
<evidence type="ECO:0000259" key="2">
    <source>
        <dbReference type="Pfam" id="PF00155"/>
    </source>
</evidence>
<dbReference type="InterPro" id="IPR015424">
    <property type="entry name" value="PyrdxlP-dep_Trfase"/>
</dbReference>
<reference evidence="3 4" key="1">
    <citation type="submission" date="2018-08" db="EMBL/GenBank/DDBJ databases">
        <title>A genome reference for cultivated species of the human gut microbiota.</title>
        <authorList>
            <person name="Zou Y."/>
            <person name="Xue W."/>
            <person name="Luo G."/>
        </authorList>
    </citation>
    <scope>NUCLEOTIDE SEQUENCE [LARGE SCALE GENOMIC DNA]</scope>
    <source>
        <strain evidence="3 4">AF15-20</strain>
    </source>
</reference>
<dbReference type="GeneID" id="66580391"/>
<keyword evidence="1 3" id="KW-0808">Transferase</keyword>
<evidence type="ECO:0000313" key="3">
    <source>
        <dbReference type="EMBL" id="RGU91893.1"/>
    </source>
</evidence>
<comment type="cofactor">
    <cofactor evidence="1">
        <name>pyridoxal 5'-phosphate</name>
        <dbReference type="ChEBI" id="CHEBI:597326"/>
    </cofactor>
</comment>
<accession>A0A395WAF0</accession>
<sequence>MRLSDFKVEQWMNDYENDAIYNMTDTCVKSLTLQELLDLEDFDFSNLILDYGQITGDVELKKEILSLYASGTIDNITTAQGCLQANELVMNTLLEKGDEVICVVPGYQQFVDIPKSIGCKVRLIELDEYDWQVGVKKFREMLNTSIKMIILNNPSNPTGTEYSNGFLNELIEVCKPYGTYILCDEVYRGLNQEVSISDIYENGISTSSLSKVFSLAGLRLGWIKANEDVIHQINVRRDYSMISTGPLVDKLGWIALKHKDELILRAKNIISTNKNIVREWLKENPRFECVLPSGGTVCFLKYGFDLKSETFAKLLLAEKGVFFVPGSCFDKKYYFRLGLAQDSKLFKAGLNELSNFVDEHLIS</sequence>
<dbReference type="GO" id="GO:0030170">
    <property type="term" value="F:pyridoxal phosphate binding"/>
    <property type="evidence" value="ECO:0007669"/>
    <property type="project" value="InterPro"/>
</dbReference>
<dbReference type="InterPro" id="IPR004838">
    <property type="entry name" value="NHTrfase_class1_PyrdxlP-BS"/>
</dbReference>
<dbReference type="PANTHER" id="PTHR43510:SF1">
    <property type="entry name" value="AMINOTRANSFERASE FUNCTION, HYPOTHETICAL (EUROFUNG)"/>
    <property type="match status" value="1"/>
</dbReference>
<dbReference type="PROSITE" id="PS00105">
    <property type="entry name" value="AA_TRANSFER_CLASS_1"/>
    <property type="match status" value="1"/>
</dbReference>
<dbReference type="EC" id="2.6.1.-" evidence="1"/>
<dbReference type="InterPro" id="IPR015421">
    <property type="entry name" value="PyrdxlP-dep_Trfase_major"/>
</dbReference>
<dbReference type="CDD" id="cd00609">
    <property type="entry name" value="AAT_like"/>
    <property type="match status" value="1"/>
</dbReference>
<feature type="domain" description="Aminotransferase class I/classII large" evidence="2">
    <location>
        <begin position="48"/>
        <end position="340"/>
    </location>
</feature>
<dbReference type="EMBL" id="QRYQ01000008">
    <property type="protein sequence ID" value="RGU91893.1"/>
    <property type="molecule type" value="Genomic_DNA"/>
</dbReference>
<gene>
    <name evidence="3" type="ORF">DWW32_05700</name>
</gene>
<dbReference type="SUPFAM" id="SSF53383">
    <property type="entry name" value="PLP-dependent transferases"/>
    <property type="match status" value="1"/>
</dbReference>
<dbReference type="Pfam" id="PF00155">
    <property type="entry name" value="Aminotran_1_2"/>
    <property type="match status" value="1"/>
</dbReference>
<dbReference type="Gene3D" id="3.90.1150.10">
    <property type="entry name" value="Aspartate Aminotransferase, domain 1"/>
    <property type="match status" value="1"/>
</dbReference>
<evidence type="ECO:0000313" key="4">
    <source>
        <dbReference type="Proteomes" id="UP000265489"/>
    </source>
</evidence>
<dbReference type="RefSeq" id="WP_118325080.1">
    <property type="nucleotide sequence ID" value="NZ_CATXNH010000021.1"/>
</dbReference>
<keyword evidence="1 3" id="KW-0032">Aminotransferase</keyword>
<dbReference type="InterPro" id="IPR015422">
    <property type="entry name" value="PyrdxlP-dep_Trfase_small"/>
</dbReference>
<dbReference type="GO" id="GO:0008483">
    <property type="term" value="F:transaminase activity"/>
    <property type="evidence" value="ECO:0007669"/>
    <property type="project" value="UniProtKB-KW"/>
</dbReference>
<proteinExistence type="inferred from homology"/>
<dbReference type="Gene3D" id="3.40.640.10">
    <property type="entry name" value="Type I PLP-dependent aspartate aminotransferase-like (Major domain)"/>
    <property type="match status" value="1"/>
</dbReference>
<protein>
    <recommendedName>
        <fullName evidence="1">Aminotransferase</fullName>
        <ecNumber evidence="1">2.6.1.-</ecNumber>
    </recommendedName>
</protein>
<comment type="caution">
    <text evidence="3">The sequence shown here is derived from an EMBL/GenBank/DDBJ whole genome shotgun (WGS) entry which is preliminary data.</text>
</comment>
<organism evidence="3 4">
    <name type="scientific">Holdemanella biformis</name>
    <dbReference type="NCBI Taxonomy" id="1735"/>
    <lineage>
        <taxon>Bacteria</taxon>
        <taxon>Bacillati</taxon>
        <taxon>Bacillota</taxon>
        <taxon>Erysipelotrichia</taxon>
        <taxon>Erysipelotrichales</taxon>
        <taxon>Erysipelotrichaceae</taxon>
        <taxon>Holdemanella</taxon>
    </lineage>
</organism>
<comment type="similarity">
    <text evidence="1">Belongs to the class-I pyridoxal-phosphate-dependent aminotransferase family.</text>
</comment>
<evidence type="ECO:0000256" key="1">
    <source>
        <dbReference type="RuleBase" id="RU000481"/>
    </source>
</evidence>
<dbReference type="InterPro" id="IPR004839">
    <property type="entry name" value="Aminotransferase_I/II_large"/>
</dbReference>
<dbReference type="PANTHER" id="PTHR43510">
    <property type="entry name" value="AMINOTRANSFERASE FUNCTION, HYPOTHETICAL (EUROFUNG)"/>
    <property type="match status" value="1"/>
</dbReference>
<dbReference type="Proteomes" id="UP000265489">
    <property type="component" value="Unassembled WGS sequence"/>
</dbReference>
<name>A0A395WAF0_9FIRM</name>